<dbReference type="GO" id="GO:0055088">
    <property type="term" value="P:lipid homeostasis"/>
    <property type="evidence" value="ECO:0007669"/>
    <property type="project" value="TreeGrafter"/>
</dbReference>
<gene>
    <name evidence="8" type="ORF">GSOID_T00015183001</name>
</gene>
<feature type="transmembrane region" description="Helical" evidence="6">
    <location>
        <begin position="90"/>
        <end position="114"/>
    </location>
</feature>
<dbReference type="PROSITE" id="PS50922">
    <property type="entry name" value="TLC"/>
    <property type="match status" value="1"/>
</dbReference>
<evidence type="ECO:0000313" key="9">
    <source>
        <dbReference type="Proteomes" id="UP000001307"/>
    </source>
</evidence>
<dbReference type="AlphaFoldDB" id="E4X0F0"/>
<dbReference type="Pfam" id="PF03798">
    <property type="entry name" value="TRAM_LAG1_CLN8"/>
    <property type="match status" value="1"/>
</dbReference>
<feature type="domain" description="TLC" evidence="7">
    <location>
        <begin position="1"/>
        <end position="157"/>
    </location>
</feature>
<keyword evidence="9" id="KW-1185">Reference proteome</keyword>
<dbReference type="GO" id="GO:0005783">
    <property type="term" value="C:endoplasmic reticulum"/>
    <property type="evidence" value="ECO:0007669"/>
    <property type="project" value="TreeGrafter"/>
</dbReference>
<sequence>MALKSCFGYFMSDAILIFRLRNYYPQISDFYVHHSVSLVAFFLVDANQACSYICTIRLLSEASTPFVNGRWILLQLELRDSLLYNFNRHLTYYAFLLFRIATIPFYWSISAYYFQTSQFGRCSWSLIVILFVSGIALDLLNVQWFSRLKEGVKQRKKQKKLEKEIKEENFRRSEDPTEEGVFGCPRLANLFSFSAKEE</sequence>
<evidence type="ECO:0000256" key="4">
    <source>
        <dbReference type="ARBA" id="ARBA00023136"/>
    </source>
</evidence>
<dbReference type="InterPro" id="IPR006634">
    <property type="entry name" value="TLC-dom"/>
</dbReference>
<accession>E4X0F0</accession>
<keyword evidence="2 5" id="KW-0812">Transmembrane</keyword>
<dbReference type="Proteomes" id="UP000001307">
    <property type="component" value="Unassembled WGS sequence"/>
</dbReference>
<feature type="transmembrane region" description="Helical" evidence="6">
    <location>
        <begin position="126"/>
        <end position="146"/>
    </location>
</feature>
<keyword evidence="3 6" id="KW-1133">Transmembrane helix</keyword>
<evidence type="ECO:0000256" key="1">
    <source>
        <dbReference type="ARBA" id="ARBA00004141"/>
    </source>
</evidence>
<dbReference type="EMBL" id="FN653020">
    <property type="protein sequence ID" value="CBY23249.1"/>
    <property type="molecule type" value="Genomic_DNA"/>
</dbReference>
<dbReference type="PANTHER" id="PTHR13439:SF0">
    <property type="entry name" value="TOPOISOMERASE I DAMAGE AFFECTED PROTEIN 4"/>
    <property type="match status" value="1"/>
</dbReference>
<evidence type="ECO:0000313" key="8">
    <source>
        <dbReference type="EMBL" id="CBY23249.1"/>
    </source>
</evidence>
<dbReference type="InParanoid" id="E4X0F0"/>
<comment type="subcellular location">
    <subcellularLocation>
        <location evidence="1">Membrane</location>
        <topology evidence="1">Multi-pass membrane protein</topology>
    </subcellularLocation>
</comment>
<reference evidence="8" key="1">
    <citation type="journal article" date="2010" name="Science">
        <title>Plasticity of animal genome architecture unmasked by rapid evolution of a pelagic tunicate.</title>
        <authorList>
            <person name="Denoeud F."/>
            <person name="Henriet S."/>
            <person name="Mungpakdee S."/>
            <person name="Aury J.M."/>
            <person name="Da Silva C."/>
            <person name="Brinkmann H."/>
            <person name="Mikhaleva J."/>
            <person name="Olsen L.C."/>
            <person name="Jubin C."/>
            <person name="Canestro C."/>
            <person name="Bouquet J.M."/>
            <person name="Danks G."/>
            <person name="Poulain J."/>
            <person name="Campsteijn C."/>
            <person name="Adamski M."/>
            <person name="Cross I."/>
            <person name="Yadetie F."/>
            <person name="Muffato M."/>
            <person name="Louis A."/>
            <person name="Butcher S."/>
            <person name="Tsagkogeorga G."/>
            <person name="Konrad A."/>
            <person name="Singh S."/>
            <person name="Jensen M.F."/>
            <person name="Cong E.H."/>
            <person name="Eikeseth-Otteraa H."/>
            <person name="Noel B."/>
            <person name="Anthouard V."/>
            <person name="Porcel B.M."/>
            <person name="Kachouri-Lafond R."/>
            <person name="Nishino A."/>
            <person name="Ugolini M."/>
            <person name="Chourrout P."/>
            <person name="Nishida H."/>
            <person name="Aasland R."/>
            <person name="Huzurbazar S."/>
            <person name="Westhof E."/>
            <person name="Delsuc F."/>
            <person name="Lehrach H."/>
            <person name="Reinhardt R."/>
            <person name="Weissenbach J."/>
            <person name="Roy S.W."/>
            <person name="Artiguenave F."/>
            <person name="Postlethwait J.H."/>
            <person name="Manak J.R."/>
            <person name="Thompson E.M."/>
            <person name="Jaillon O."/>
            <person name="Du Pasquier L."/>
            <person name="Boudinot P."/>
            <person name="Liberles D.A."/>
            <person name="Volff J.N."/>
            <person name="Philippe H."/>
            <person name="Lenhard B."/>
            <person name="Roest Crollius H."/>
            <person name="Wincker P."/>
            <person name="Chourrout D."/>
        </authorList>
    </citation>
    <scope>NUCLEOTIDE SEQUENCE [LARGE SCALE GENOMIC DNA]</scope>
</reference>
<evidence type="ECO:0000256" key="5">
    <source>
        <dbReference type="PROSITE-ProRule" id="PRU00205"/>
    </source>
</evidence>
<name>E4X0F0_OIKDI</name>
<organism evidence="8">
    <name type="scientific">Oikopleura dioica</name>
    <name type="common">Tunicate</name>
    <dbReference type="NCBI Taxonomy" id="34765"/>
    <lineage>
        <taxon>Eukaryota</taxon>
        <taxon>Metazoa</taxon>
        <taxon>Chordata</taxon>
        <taxon>Tunicata</taxon>
        <taxon>Appendicularia</taxon>
        <taxon>Copelata</taxon>
        <taxon>Oikopleuridae</taxon>
        <taxon>Oikopleura</taxon>
    </lineage>
</organism>
<evidence type="ECO:0000256" key="3">
    <source>
        <dbReference type="ARBA" id="ARBA00022989"/>
    </source>
</evidence>
<protein>
    <recommendedName>
        <fullName evidence="7">TLC domain-containing protein</fullName>
    </recommendedName>
</protein>
<dbReference type="PANTHER" id="PTHR13439">
    <property type="entry name" value="CT120 PROTEIN"/>
    <property type="match status" value="1"/>
</dbReference>
<keyword evidence="4 5" id="KW-0472">Membrane</keyword>
<evidence type="ECO:0000259" key="7">
    <source>
        <dbReference type="PROSITE" id="PS50922"/>
    </source>
</evidence>
<evidence type="ECO:0000256" key="6">
    <source>
        <dbReference type="SAM" id="Phobius"/>
    </source>
</evidence>
<dbReference type="GO" id="GO:0016020">
    <property type="term" value="C:membrane"/>
    <property type="evidence" value="ECO:0007669"/>
    <property type="project" value="UniProtKB-SubCell"/>
</dbReference>
<proteinExistence type="predicted"/>
<evidence type="ECO:0000256" key="2">
    <source>
        <dbReference type="ARBA" id="ARBA00022692"/>
    </source>
</evidence>
<dbReference type="InterPro" id="IPR050846">
    <property type="entry name" value="TLCD"/>
</dbReference>
<dbReference type="OrthoDB" id="10266980at2759"/>